<evidence type="ECO:0000313" key="2">
    <source>
        <dbReference type="Proteomes" id="UP000015106"/>
    </source>
</evidence>
<accession>A0A8R7U5F2</accession>
<dbReference type="AlphaFoldDB" id="A0A8R7U5F2"/>
<evidence type="ECO:0000313" key="1">
    <source>
        <dbReference type="EnsemblPlants" id="TuG1812G0400000729.01.T01.cds403414"/>
    </source>
</evidence>
<reference evidence="1" key="3">
    <citation type="submission" date="2022-06" db="UniProtKB">
        <authorList>
            <consortium name="EnsemblPlants"/>
        </authorList>
    </citation>
    <scope>IDENTIFICATION</scope>
</reference>
<reference evidence="2" key="1">
    <citation type="journal article" date="2013" name="Nature">
        <title>Draft genome of the wheat A-genome progenitor Triticum urartu.</title>
        <authorList>
            <person name="Ling H.Q."/>
            <person name="Zhao S."/>
            <person name="Liu D."/>
            <person name="Wang J."/>
            <person name="Sun H."/>
            <person name="Zhang C."/>
            <person name="Fan H."/>
            <person name="Li D."/>
            <person name="Dong L."/>
            <person name="Tao Y."/>
            <person name="Gao C."/>
            <person name="Wu H."/>
            <person name="Li Y."/>
            <person name="Cui Y."/>
            <person name="Guo X."/>
            <person name="Zheng S."/>
            <person name="Wang B."/>
            <person name="Yu K."/>
            <person name="Liang Q."/>
            <person name="Yang W."/>
            <person name="Lou X."/>
            <person name="Chen J."/>
            <person name="Feng M."/>
            <person name="Jian J."/>
            <person name="Zhang X."/>
            <person name="Luo G."/>
            <person name="Jiang Y."/>
            <person name="Liu J."/>
            <person name="Wang Z."/>
            <person name="Sha Y."/>
            <person name="Zhang B."/>
            <person name="Wu H."/>
            <person name="Tang D."/>
            <person name="Shen Q."/>
            <person name="Xue P."/>
            <person name="Zou S."/>
            <person name="Wang X."/>
            <person name="Liu X."/>
            <person name="Wang F."/>
            <person name="Yang Y."/>
            <person name="An X."/>
            <person name="Dong Z."/>
            <person name="Zhang K."/>
            <person name="Zhang X."/>
            <person name="Luo M.C."/>
            <person name="Dvorak J."/>
            <person name="Tong Y."/>
            <person name="Wang J."/>
            <person name="Yang H."/>
            <person name="Li Z."/>
            <person name="Wang D."/>
            <person name="Zhang A."/>
            <person name="Wang J."/>
        </authorList>
    </citation>
    <scope>NUCLEOTIDE SEQUENCE</scope>
    <source>
        <strain evidence="2">cv. G1812</strain>
    </source>
</reference>
<sequence length="502" mass="51514">RAALSVHWLSGDGWHVLEPLIKRLANGVDDESDVPELLRVDDVAAVEDESRLLHDVVHAPVVEAPEVLPLGQDADGVRVAGGLVRVRRDGDRLLIAGLAHGLQVPRVVPVELSHGEVAPHLLLRHLRVVDADDGLVPEQAPAHVDGRRLARVARVLLEGEPQHGHLLPRDGVEHGGDDAVDEAALLVVVDADDLPPVLCHLGEAVALADVDEVEDVLLEAGAAEADAGGEEARADARVLADGAGHLGDVSAGGLAQRGDGVDGGDALREEGVGGELGQLGRPEVGGDDAVLGDPARVHALEDLHGGLALGGLAAADEDAVGREEVPHGGALGEELRVGQDLVADAAAVVGEDLLDGLRGLDGHGGLLDHDLVGAGDVGDHARGALPVGEVGGLAGAEAAGLGGGVDGDEDDVRLAHVPLHVGAEEEVAAAAALDDVVQAGLVDGEAVAVPAGDARLGDVHHHHLHVRALERDHRHRRATHVARADAADLHHLSPLSAFFPWN</sequence>
<protein>
    <submittedName>
        <fullName evidence="1">Uncharacterized protein</fullName>
    </submittedName>
</protein>
<gene>
    <name evidence="1" type="primary">LOC125553531</name>
</gene>
<dbReference type="Gramene" id="TuG1812G0400000729.01.T01">
    <property type="protein sequence ID" value="TuG1812G0400000729.01.T01.cds403414"/>
    <property type="gene ID" value="TuG1812G0400000729.01"/>
</dbReference>
<keyword evidence="2" id="KW-1185">Reference proteome</keyword>
<name>A0A8R7U5F2_TRIUA</name>
<organism evidence="1 2">
    <name type="scientific">Triticum urartu</name>
    <name type="common">Red wild einkorn</name>
    <name type="synonym">Crithodium urartu</name>
    <dbReference type="NCBI Taxonomy" id="4572"/>
    <lineage>
        <taxon>Eukaryota</taxon>
        <taxon>Viridiplantae</taxon>
        <taxon>Streptophyta</taxon>
        <taxon>Embryophyta</taxon>
        <taxon>Tracheophyta</taxon>
        <taxon>Spermatophyta</taxon>
        <taxon>Magnoliopsida</taxon>
        <taxon>Liliopsida</taxon>
        <taxon>Poales</taxon>
        <taxon>Poaceae</taxon>
        <taxon>BOP clade</taxon>
        <taxon>Pooideae</taxon>
        <taxon>Triticodae</taxon>
        <taxon>Triticeae</taxon>
        <taxon>Triticinae</taxon>
        <taxon>Triticum</taxon>
    </lineage>
</organism>
<proteinExistence type="predicted"/>
<dbReference type="EnsemblPlants" id="TuG1812G0400000729.01.T01">
    <property type="protein sequence ID" value="TuG1812G0400000729.01.T01.cds403414"/>
    <property type="gene ID" value="TuG1812G0400000729.01"/>
</dbReference>
<reference evidence="1" key="2">
    <citation type="submission" date="2018-03" db="EMBL/GenBank/DDBJ databases">
        <title>The Triticum urartu genome reveals the dynamic nature of wheat genome evolution.</title>
        <authorList>
            <person name="Ling H."/>
            <person name="Ma B."/>
            <person name="Shi X."/>
            <person name="Liu H."/>
            <person name="Dong L."/>
            <person name="Sun H."/>
            <person name="Cao Y."/>
            <person name="Gao Q."/>
            <person name="Zheng S."/>
            <person name="Li Y."/>
            <person name="Yu Y."/>
            <person name="Du H."/>
            <person name="Qi M."/>
            <person name="Li Y."/>
            <person name="Yu H."/>
            <person name="Cui Y."/>
            <person name="Wang N."/>
            <person name="Chen C."/>
            <person name="Wu H."/>
            <person name="Zhao Y."/>
            <person name="Zhang J."/>
            <person name="Li Y."/>
            <person name="Zhou W."/>
            <person name="Zhang B."/>
            <person name="Hu W."/>
            <person name="Eijk M."/>
            <person name="Tang J."/>
            <person name="Witsenboer H."/>
            <person name="Zhao S."/>
            <person name="Li Z."/>
            <person name="Zhang A."/>
            <person name="Wang D."/>
            <person name="Liang C."/>
        </authorList>
    </citation>
    <scope>NUCLEOTIDE SEQUENCE [LARGE SCALE GENOMIC DNA]</scope>
    <source>
        <strain evidence="1">cv. G1812</strain>
    </source>
</reference>
<dbReference type="Proteomes" id="UP000015106">
    <property type="component" value="Chromosome 4"/>
</dbReference>